<dbReference type="EMBL" id="DF236955">
    <property type="protein sequence ID" value="GAQ77985.1"/>
    <property type="molecule type" value="Genomic_DNA"/>
</dbReference>
<dbReference type="GO" id="GO:0016504">
    <property type="term" value="F:peptidase activator activity"/>
    <property type="evidence" value="ECO:0000318"/>
    <property type="project" value="GO_Central"/>
</dbReference>
<keyword evidence="3" id="KW-0227">DNA damage</keyword>
<feature type="region of interest" description="Disordered" evidence="5">
    <location>
        <begin position="1225"/>
        <end position="1250"/>
    </location>
</feature>
<feature type="domain" description="Proteasome activator Blm10 middle HEAT repeats region" evidence="7">
    <location>
        <begin position="544"/>
        <end position="833"/>
    </location>
</feature>
<name>A0A0U9HI11_KLENI</name>
<evidence type="ECO:0000313" key="9">
    <source>
        <dbReference type="Proteomes" id="UP000054558"/>
    </source>
</evidence>
<evidence type="ECO:0000259" key="7">
    <source>
        <dbReference type="Pfam" id="PF16507"/>
    </source>
</evidence>
<dbReference type="InterPro" id="IPR016024">
    <property type="entry name" value="ARM-type_fold"/>
</dbReference>
<dbReference type="GO" id="GO:0005829">
    <property type="term" value="C:cytosol"/>
    <property type="evidence" value="ECO:0000318"/>
    <property type="project" value="GO_Central"/>
</dbReference>
<dbReference type="GO" id="GO:0010499">
    <property type="term" value="P:proteasomal ubiquitin-independent protein catabolic process"/>
    <property type="evidence" value="ECO:0000318"/>
    <property type="project" value="GO_Central"/>
</dbReference>
<accession>A0A0U9HI11</accession>
<evidence type="ECO:0000259" key="6">
    <source>
        <dbReference type="Pfam" id="PF11919"/>
    </source>
</evidence>
<keyword evidence="9" id="KW-1185">Reference proteome</keyword>
<proteinExistence type="inferred from homology"/>
<dbReference type="Pfam" id="PF16507">
    <property type="entry name" value="HEAT_PSME4_mid"/>
    <property type="match status" value="2"/>
</dbReference>
<dbReference type="InterPro" id="IPR021843">
    <property type="entry name" value="PSME4_C"/>
</dbReference>
<feature type="domain" description="Proteasome activator Blm10 middle HEAT repeats region" evidence="7">
    <location>
        <begin position="319"/>
        <end position="526"/>
    </location>
</feature>
<evidence type="ECO:0000256" key="5">
    <source>
        <dbReference type="SAM" id="MobiDB-lite"/>
    </source>
</evidence>
<evidence type="ECO:0000256" key="3">
    <source>
        <dbReference type="ARBA" id="ARBA00022763"/>
    </source>
</evidence>
<reference evidence="8 9" key="1">
    <citation type="journal article" date="2014" name="Nat. Commun.">
        <title>Klebsormidium flaccidum genome reveals primary factors for plant terrestrial adaptation.</title>
        <authorList>
            <person name="Hori K."/>
            <person name="Maruyama F."/>
            <person name="Fujisawa T."/>
            <person name="Togashi T."/>
            <person name="Yamamoto N."/>
            <person name="Seo M."/>
            <person name="Sato S."/>
            <person name="Yamada T."/>
            <person name="Mori H."/>
            <person name="Tajima N."/>
            <person name="Moriyama T."/>
            <person name="Ikeuchi M."/>
            <person name="Watanabe M."/>
            <person name="Wada H."/>
            <person name="Kobayashi K."/>
            <person name="Saito M."/>
            <person name="Masuda T."/>
            <person name="Sasaki-Sekimoto Y."/>
            <person name="Mashiguchi K."/>
            <person name="Awai K."/>
            <person name="Shimojima M."/>
            <person name="Masuda S."/>
            <person name="Iwai M."/>
            <person name="Nobusawa T."/>
            <person name="Narise T."/>
            <person name="Kondo S."/>
            <person name="Saito H."/>
            <person name="Sato R."/>
            <person name="Murakawa M."/>
            <person name="Ihara Y."/>
            <person name="Oshima-Yamada Y."/>
            <person name="Ohtaka K."/>
            <person name="Satoh M."/>
            <person name="Sonobe K."/>
            <person name="Ishii M."/>
            <person name="Ohtani R."/>
            <person name="Kanamori-Sato M."/>
            <person name="Honoki R."/>
            <person name="Miyazaki D."/>
            <person name="Mochizuki H."/>
            <person name="Umetsu J."/>
            <person name="Higashi K."/>
            <person name="Shibata D."/>
            <person name="Kamiya Y."/>
            <person name="Sato N."/>
            <person name="Nakamura Y."/>
            <person name="Tabata S."/>
            <person name="Ida S."/>
            <person name="Kurokawa K."/>
            <person name="Ohta H."/>
        </authorList>
    </citation>
    <scope>NUCLEOTIDE SEQUENCE [LARGE SCALE GENOMIC DNA]</scope>
    <source>
        <strain evidence="8 9">NIES-2285</strain>
    </source>
</reference>
<dbReference type="Gene3D" id="1.25.10.10">
    <property type="entry name" value="Leucine-rich Repeat Variant"/>
    <property type="match status" value="1"/>
</dbReference>
<dbReference type="GO" id="GO:0005634">
    <property type="term" value="C:nucleus"/>
    <property type="evidence" value="ECO:0000318"/>
    <property type="project" value="GO_Central"/>
</dbReference>
<comment type="similarity">
    <text evidence="1">Belongs to the BLM10 family.</text>
</comment>
<evidence type="ECO:0000256" key="4">
    <source>
        <dbReference type="ARBA" id="ARBA00023204"/>
    </source>
</evidence>
<dbReference type="InterPro" id="IPR011989">
    <property type="entry name" value="ARM-like"/>
</dbReference>
<dbReference type="GO" id="GO:0070628">
    <property type="term" value="F:proteasome binding"/>
    <property type="evidence" value="ECO:0000318"/>
    <property type="project" value="GO_Central"/>
</dbReference>
<dbReference type="Pfam" id="PF11919">
    <property type="entry name" value="PSME4_C"/>
    <property type="match status" value="1"/>
</dbReference>
<protein>
    <submittedName>
        <fullName evidence="8">Proteasome activator complex subunit 4-like isoform 1</fullName>
    </submittedName>
</protein>
<keyword evidence="4" id="KW-0234">DNA repair</keyword>
<dbReference type="STRING" id="105231.A0A0U9HI11"/>
<dbReference type="GO" id="GO:0000502">
    <property type="term" value="C:proteasome complex"/>
    <property type="evidence" value="ECO:0007669"/>
    <property type="project" value="UniProtKB-KW"/>
</dbReference>
<dbReference type="InterPro" id="IPR032430">
    <property type="entry name" value="Blm10_mid"/>
</dbReference>
<organism evidence="8 9">
    <name type="scientific">Klebsormidium nitens</name>
    <name type="common">Green alga</name>
    <name type="synonym">Ulothrix nitens</name>
    <dbReference type="NCBI Taxonomy" id="105231"/>
    <lineage>
        <taxon>Eukaryota</taxon>
        <taxon>Viridiplantae</taxon>
        <taxon>Streptophyta</taxon>
        <taxon>Klebsormidiophyceae</taxon>
        <taxon>Klebsormidiales</taxon>
        <taxon>Klebsormidiaceae</taxon>
        <taxon>Klebsormidium</taxon>
    </lineage>
</organism>
<keyword evidence="8" id="KW-0647">Proteasome</keyword>
<gene>
    <name evidence="8" type="ORF">KFL_000060500</name>
</gene>
<feature type="domain" description="Proteasome activator complex subunit 4 C-terminal" evidence="6">
    <location>
        <begin position="1779"/>
        <end position="1864"/>
    </location>
</feature>
<evidence type="ECO:0000256" key="2">
    <source>
        <dbReference type="ARBA" id="ARBA00022737"/>
    </source>
</evidence>
<evidence type="ECO:0000256" key="1">
    <source>
        <dbReference type="ARBA" id="ARBA00005739"/>
    </source>
</evidence>
<dbReference type="PANTHER" id="PTHR32170">
    <property type="entry name" value="PROTEASOME ACTIVATOR COMPLEX SUBUNIT 4"/>
    <property type="match status" value="1"/>
</dbReference>
<evidence type="ECO:0000313" key="8">
    <source>
        <dbReference type="EMBL" id="GAQ77985.1"/>
    </source>
</evidence>
<dbReference type="OMA" id="ECTQLVP"/>
<sequence>MHIYNEWLPPAIADQAAEAEPRRFHSLVLALLEVQNQGDVKSTLKFVSPIVSFINSLTELEAEDVNAVAKVALQLLTSCPDNLFAQIRWGSVLSKILREKHLRKQLQLTIPWRPLYELLTDVHLRRRHTYEGLALHQVHEQTVLTLVQRARCFFPPGAAQEIWAELSPAFKDLAHNDALEAAGLIALFLPTKSRQGGAESAEASPPPWKEWVAEWVRLWAAVPNCKYWDTQWGGLVARAIKHVAPADVDWEPHLPFLFTKFLNAIEVPVGKSQAQSPIDRSAPREMARMFAGQSLSEHIAASVVLLYGRYPSVRPRFEAFVDYLEQYYHPSNGGTWTNTLERLLRYLVMSFLKRLASEKKHANDPAESKPRPPPLTPELRQAFVTSMMRFVDRAQYSKSPLMVGQAASAAMGLAYAEPTVVLPLAIARFQQAVETVTATHQLESAVTTLALCTRPILLASPPFGSPGADPMELDEVPLGAAHVGQLAAGRAAIADALMHTLPGIDANDPPKTLATLQLYASVLSSVGTIGDPEDGGSGVLPLDWSDWVAEFLRRLLATLQNLEPSSAATSASGTFFMSGGSMFRPMLELLFGRLTLPLYKQALRKITEFVTSTVVPGAEAEVGFLCGAAMYARPELAAPALVPPLVDKVLRLLEGTETTGASGAESGWVKDQGNKKVPALSSALAGSVAYHLDVLCTLLMFGGPGLVAFKDSLVKLLAAAFDAPATKVVEAANRVLQSLLSSLVLYYSLDEYRSVPGLPDSGGIDRWLGTKGATRASPGMKPTWHVPNDDEVAFANELLTLHLTGALRDLRAVVANGAAGVEKDNLRVILLRLDGVVRGARACIPDFRSGEEQSGAEPLTVVGSAGASIGSPTMRDEAAAVLHDACKYMTEARSDDTVNMQQLLRVMDCFANFGSIEYSTWAHGRLSWASDANALTEPKFSVLPGGDDAQSRRRPHWLLVEKSFLHLTWRASQAHYRPFFPDRLAAPPPSVVTLTQDLLQMCLSRYNAVRTSARGPLERILKRYPTLVETCMPTLSGAMGGPDSNEETAMGACALYSTRVLMRRVTQDWPAMASFLTAMLASEKQESVRAQAAINEVFVVFALRFSRPSVSGGKGPKYSDVLEKIHSLLAEDKPSALHWRYTIMANAFLLLLTSHGAAAPLPGGGNASAKSPLEHFLRNLSSELPPLRPLSVVALLMLLQGGDEPALQLNPKALKLTSLKDAGSEMDVDEAEGGDVSGGSQAAEKQPATVSGGQVVAADVSSAQPAGGYGVLADMVASKGFAEKALRNLALDHNLSEGGSNSAGGLGAAAARMFQQGGASLIKAMGAVAAAKEWPHTKTKDAANRAVAAQAFNPTYAQLFERLAGVCSAEAIAALQTPLEEAVGAVHDRPSQCIAAEAMAGLLHGGGHAVRGAWDTWMKGLLQQALAGALPESQGEWAACLRYVATGDGPCGHQSPSLRSEVLACAAEPVSSTAASGQVAKRLILLGSVLAELTQAGEDDPALQFKAALLEELEGSMANPARQVRENVGRLLAMLFANLAQSPASGSPAGATWPTLQARAAALRQSLVEQAPAAVAKVQEISGGSESGEHDEAVRWMETVLFFVISAVKSGDAAGLAPTIVPLLHPIMAVQEVSDQDFALLAKQALAYLKYLPLPGSSLPGTAREIVAACGAANWHTRAAALVFLQAFAYRHSFLLEAEDSHRLREAVLQLLADSQLEVRELAAATLTGLLKGDDGSFAASVRERCTAAAKEAHAYSKNSKKKKAAGGGATSPFESVPARHGPILGLSACVLSSPYDVPKWLPKVLMTLAESVHEPSPINTTVTKTFGDFKRTHADTWTLHRTEFSEEELDVLADLTSSASYFV</sequence>
<dbReference type="PANTHER" id="PTHR32170:SF3">
    <property type="entry name" value="PROTEASOME ACTIVATOR COMPLEX SUBUNIT 4"/>
    <property type="match status" value="1"/>
</dbReference>
<dbReference type="InterPro" id="IPR035309">
    <property type="entry name" value="PSME4"/>
</dbReference>
<dbReference type="Proteomes" id="UP000054558">
    <property type="component" value="Unassembled WGS sequence"/>
</dbReference>
<keyword evidence="2" id="KW-0677">Repeat</keyword>
<dbReference type="SUPFAM" id="SSF48371">
    <property type="entry name" value="ARM repeat"/>
    <property type="match status" value="2"/>
</dbReference>
<dbReference type="OrthoDB" id="17907at2759"/>
<dbReference type="GO" id="GO:0006281">
    <property type="term" value="P:DNA repair"/>
    <property type="evidence" value="ECO:0007669"/>
    <property type="project" value="UniProtKB-KW"/>
</dbReference>